<evidence type="ECO:0000259" key="4">
    <source>
        <dbReference type="Pfam" id="PF25150"/>
    </source>
</evidence>
<dbReference type="OrthoDB" id="6614653at2759"/>
<dbReference type="InterPro" id="IPR011989">
    <property type="entry name" value="ARM-like"/>
</dbReference>
<keyword evidence="7" id="KW-1185">Reference proteome</keyword>
<dbReference type="GO" id="GO:0030488">
    <property type="term" value="P:tRNA methylation"/>
    <property type="evidence" value="ECO:0007669"/>
    <property type="project" value="TreeGrafter"/>
</dbReference>
<comment type="caution">
    <text evidence="6">The sequence shown here is derived from an EMBL/GenBank/DDBJ whole genome shotgun (WGS) entry which is preliminary data.</text>
</comment>
<accession>A0A8K0KQ05</accession>
<reference evidence="6" key="1">
    <citation type="submission" date="2013-04" db="EMBL/GenBank/DDBJ databases">
        <authorList>
            <person name="Qu J."/>
            <person name="Murali S.C."/>
            <person name="Bandaranaike D."/>
            <person name="Bellair M."/>
            <person name="Blankenburg K."/>
            <person name="Chao H."/>
            <person name="Dinh H."/>
            <person name="Doddapaneni H."/>
            <person name="Downs B."/>
            <person name="Dugan-Rocha S."/>
            <person name="Elkadiri S."/>
            <person name="Gnanaolivu R.D."/>
            <person name="Hernandez B."/>
            <person name="Javaid M."/>
            <person name="Jayaseelan J.C."/>
            <person name="Lee S."/>
            <person name="Li M."/>
            <person name="Ming W."/>
            <person name="Munidasa M."/>
            <person name="Muniz J."/>
            <person name="Nguyen L."/>
            <person name="Ongeri F."/>
            <person name="Osuji N."/>
            <person name="Pu L.-L."/>
            <person name="Puazo M."/>
            <person name="Qu C."/>
            <person name="Quiroz J."/>
            <person name="Raj R."/>
            <person name="Weissenberger G."/>
            <person name="Xin Y."/>
            <person name="Zou X."/>
            <person name="Han Y."/>
            <person name="Richards S."/>
            <person name="Worley K."/>
            <person name="Muzny D."/>
            <person name="Gibbs R."/>
        </authorList>
    </citation>
    <scope>NUCLEOTIDE SEQUENCE</scope>
    <source>
        <strain evidence="6">Sampled in the wild</strain>
    </source>
</reference>
<gene>
    <name evidence="6" type="ORF">J437_LFUL017092</name>
</gene>
<organism evidence="6 7">
    <name type="scientific">Ladona fulva</name>
    <name type="common">Scarce chaser dragonfly</name>
    <name type="synonym">Libellula fulva</name>
    <dbReference type="NCBI Taxonomy" id="123851"/>
    <lineage>
        <taxon>Eukaryota</taxon>
        <taxon>Metazoa</taxon>
        <taxon>Ecdysozoa</taxon>
        <taxon>Arthropoda</taxon>
        <taxon>Hexapoda</taxon>
        <taxon>Insecta</taxon>
        <taxon>Pterygota</taxon>
        <taxon>Palaeoptera</taxon>
        <taxon>Odonata</taxon>
        <taxon>Epiprocta</taxon>
        <taxon>Anisoptera</taxon>
        <taxon>Libelluloidea</taxon>
        <taxon>Libellulidae</taxon>
        <taxon>Ladona</taxon>
    </lineage>
</organism>
<feature type="domain" description="tRNA (32-2'-O)-methyltransferase regulator THADA-like TPR repeats region" evidence="4">
    <location>
        <begin position="801"/>
        <end position="1042"/>
    </location>
</feature>
<dbReference type="InterPro" id="IPR016024">
    <property type="entry name" value="ARM-type_fold"/>
</dbReference>
<evidence type="ECO:0000259" key="5">
    <source>
        <dbReference type="Pfam" id="PF25151"/>
    </source>
</evidence>
<dbReference type="GO" id="GO:0005829">
    <property type="term" value="C:cytosol"/>
    <property type="evidence" value="ECO:0007669"/>
    <property type="project" value="TreeGrafter"/>
</dbReference>
<name>A0A8K0KQ05_LADFU</name>
<dbReference type="Proteomes" id="UP000792457">
    <property type="component" value="Unassembled WGS sequence"/>
</dbReference>
<feature type="domain" description="tRNA (32-2'-O)-methyltransferase regulator THADA-like C-terminal TPR repeats region" evidence="5">
    <location>
        <begin position="88"/>
        <end position="239"/>
    </location>
</feature>
<evidence type="ECO:0000313" key="6">
    <source>
        <dbReference type="EMBL" id="KAG8237776.1"/>
    </source>
</evidence>
<dbReference type="AlphaFoldDB" id="A0A8K0KQ05"/>
<evidence type="ECO:0000259" key="3">
    <source>
        <dbReference type="Pfam" id="PF10350"/>
    </source>
</evidence>
<proteinExistence type="inferred from homology"/>
<dbReference type="InterPro" id="IPR019442">
    <property type="entry name" value="THADA/TRM732_DUF2428"/>
</dbReference>
<dbReference type="SUPFAM" id="SSF48371">
    <property type="entry name" value="ARM repeat"/>
    <property type="match status" value="2"/>
</dbReference>
<dbReference type="Pfam" id="PF25151">
    <property type="entry name" value="TPR_Trm732_C"/>
    <property type="match status" value="1"/>
</dbReference>
<comment type="similarity">
    <text evidence="1">Belongs to the THADA family.</text>
</comment>
<dbReference type="PANTHER" id="PTHR14387">
    <property type="entry name" value="THADA/DEATH RECEPTOR INTERACTING PROTEIN"/>
    <property type="match status" value="1"/>
</dbReference>
<evidence type="ECO:0000313" key="7">
    <source>
        <dbReference type="Proteomes" id="UP000792457"/>
    </source>
</evidence>
<reference evidence="6" key="2">
    <citation type="submission" date="2017-10" db="EMBL/GenBank/DDBJ databases">
        <title>Ladona fulva Genome sequencing and assembly.</title>
        <authorList>
            <person name="Murali S."/>
            <person name="Richards S."/>
            <person name="Bandaranaike D."/>
            <person name="Bellair M."/>
            <person name="Blankenburg K."/>
            <person name="Chao H."/>
            <person name="Dinh H."/>
            <person name="Doddapaneni H."/>
            <person name="Dugan-Rocha S."/>
            <person name="Elkadiri S."/>
            <person name="Gnanaolivu R."/>
            <person name="Hernandez B."/>
            <person name="Skinner E."/>
            <person name="Javaid M."/>
            <person name="Lee S."/>
            <person name="Li M."/>
            <person name="Ming W."/>
            <person name="Munidasa M."/>
            <person name="Muniz J."/>
            <person name="Nguyen L."/>
            <person name="Hughes D."/>
            <person name="Osuji N."/>
            <person name="Pu L.-L."/>
            <person name="Puazo M."/>
            <person name="Qu C."/>
            <person name="Quiroz J."/>
            <person name="Raj R."/>
            <person name="Weissenberger G."/>
            <person name="Xin Y."/>
            <person name="Zou X."/>
            <person name="Han Y."/>
            <person name="Worley K."/>
            <person name="Muzny D."/>
            <person name="Gibbs R."/>
        </authorList>
    </citation>
    <scope>NUCLEOTIDE SEQUENCE</scope>
    <source>
        <strain evidence="6">Sampled in the wild</strain>
    </source>
</reference>
<evidence type="ECO:0000256" key="1">
    <source>
        <dbReference type="ARBA" id="ARBA00010409"/>
    </source>
</evidence>
<evidence type="ECO:0000256" key="2">
    <source>
        <dbReference type="ARBA" id="ARBA00022694"/>
    </source>
</evidence>
<dbReference type="PANTHER" id="PTHR14387:SF0">
    <property type="entry name" value="DUF2428 DOMAIN-CONTAINING PROTEIN"/>
    <property type="match status" value="1"/>
</dbReference>
<keyword evidence="2" id="KW-0819">tRNA processing</keyword>
<dbReference type="EMBL" id="KZ309223">
    <property type="protein sequence ID" value="KAG8237776.1"/>
    <property type="molecule type" value="Genomic_DNA"/>
</dbReference>
<dbReference type="InterPro" id="IPR056843">
    <property type="entry name" value="THADA-like_TPR"/>
</dbReference>
<dbReference type="Pfam" id="PF10350">
    <property type="entry name" value="DUF2428"/>
    <property type="match status" value="1"/>
</dbReference>
<protein>
    <submittedName>
        <fullName evidence="6">Uncharacterized protein</fullName>
    </submittedName>
</protein>
<sequence>MYKKFQQQNMGNQMSCLLASAIGKGFGKMGGETLKEEDVEKCAQMITFVLLNCRHKGVIESAGGAIFSLASFCSRNSNPNLTRLPSKNAALLLFGPVVSKLVTQNGVEGCEGTLEELKAHYPHLVDFILMELQKAVNWGEDTFGIVSPSLIPILSLCSRISIGMPQLHSESFKKILSEFHVVFLKLLSSPIIMVRKLSAKAISSFTSLVAIPSQISIHINSLDDSMSKNNVHGKLFCISMLNEKFTFNSYLMPTFSQKSIEMNNLIKEIKLTNMDNKTSFFVQSLLYEMQGCDEEGMVNFFGDENKSWFPGMKLKSALTIDSCIMTCPENSVCDIIKKTKHSLDCLEMSLDSLIKRIESSDFSKKTAENITELLIDLFDPSFPPNLLAHFLRSIYLLTKSSSTITISEAKLKSVFIPLLSFSKYGTSCAAEALPFLAFFAIKNLASKKESNVVTDLAMNLKERSSPKHCEEMRKEAGKALIHFSTLFDDTKGRLEEHVEIKACVIHSAVSLLQDENTDVRMEAAICISNLMCVKGISIQQMDFSPQYCLKLIFSNIAQLLPLKDAMEFLWNLLTNEYSLNELMNRRMSTAVCNPFSHGVSNVYAEKVIITSIARKTLFTLIEMNSDAFKITLAKEKKRIIGEAVAINKFLTLHGSEIIQLCATSLRQMKIGEKNEINVSQFRLFISSLRAYREDVALCTDNFRELFTALLDVLASENVLNILHDVGITLQHLSWQVKRKYLILIAVLPKFGIKKALENFPEICEGLVYSLSHPHLVSVGTNLYREVMKGIQFDDWQRFFFHPVKEMLFGSNRTAKENFMSHWMPETLESYSVLLKSLLTGNVNTSLLLPMLSLYKIGRKCDLLSWEEMNRELICNCLHHLDEWIRIEAFSVVCASTKTTVPPTPEEIEMVCTFIEENVNGDNARVRQLMVMSFKNLLTRVRDSYNSSVENKENTVNRKLIMHWIKMFIIDCSKPGSNYQRKITSLYLLRDIFELSREKNHPKRQKVNASIKSFEEKITVDFKSKDMFSLLLESISYPADDVRHLGCSILMENFEPPSDEVLQNLWENALRKCSSSMFYEVECGAVFAELFAHWEIKRHGLNVRDSFDFFEVMLFRAEKQLTETTEDLLRSATEGAIHGTLGILLRMLSNSHIYAKIKVKEDQMRRLLHLLHHLIAHLIGVLSSRKTSNQLYTNLEEYLALVKIKTQLKALIQIESSTEQLSFYLELEKGLPDGGKITTDVDITCTKSF</sequence>
<dbReference type="InterPro" id="IPR051954">
    <property type="entry name" value="tRNA_methyltransferase_THADA"/>
</dbReference>
<dbReference type="Gene3D" id="1.25.10.10">
    <property type="entry name" value="Leucine-rich Repeat Variant"/>
    <property type="match status" value="1"/>
</dbReference>
<dbReference type="Pfam" id="PF25150">
    <property type="entry name" value="TPR_Trm732"/>
    <property type="match status" value="1"/>
</dbReference>
<dbReference type="InterPro" id="IPR056842">
    <property type="entry name" value="THADA-like_TPR_C"/>
</dbReference>
<feature type="domain" description="DUF2428" evidence="3">
    <location>
        <begin position="31"/>
        <end position="87"/>
    </location>
</feature>